<dbReference type="Proteomes" id="UP001292079">
    <property type="component" value="Unassembled WGS sequence"/>
</dbReference>
<evidence type="ECO:0000313" key="2">
    <source>
        <dbReference type="EMBL" id="KAK4467359.1"/>
    </source>
</evidence>
<gene>
    <name evidence="2" type="ORF">MN116_000280</name>
</gene>
<dbReference type="EMBL" id="JALJAT010000161">
    <property type="protein sequence ID" value="KAK4467359.1"/>
    <property type="molecule type" value="Genomic_DNA"/>
</dbReference>
<protein>
    <submittedName>
        <fullName evidence="2">Uncharacterized protein</fullName>
    </submittedName>
</protein>
<dbReference type="AlphaFoldDB" id="A0AAE1Z5X7"/>
<keyword evidence="3" id="KW-1185">Reference proteome</keyword>
<reference evidence="2" key="1">
    <citation type="submission" date="2022-04" db="EMBL/GenBank/DDBJ databases">
        <authorList>
            <person name="Xu L."/>
            <person name="Lv Z."/>
        </authorList>
    </citation>
    <scope>NUCLEOTIDE SEQUENCE</scope>
    <source>
        <strain evidence="2">LV_2022a</strain>
    </source>
</reference>
<reference evidence="2" key="2">
    <citation type="journal article" date="2023" name="Infect Dis Poverty">
        <title>Chromosome-scale genome of the human blood fluke Schistosoma mekongi and its implications for public health.</title>
        <authorList>
            <person name="Zhou M."/>
            <person name="Xu L."/>
            <person name="Xu D."/>
            <person name="Chen W."/>
            <person name="Khan J."/>
            <person name="Hu Y."/>
            <person name="Huang H."/>
            <person name="Wei H."/>
            <person name="Zhang Y."/>
            <person name="Chusongsang P."/>
            <person name="Tanasarnprasert K."/>
            <person name="Hu X."/>
            <person name="Limpanont Y."/>
            <person name="Lv Z."/>
        </authorList>
    </citation>
    <scope>NUCLEOTIDE SEQUENCE</scope>
    <source>
        <strain evidence="2">LV_2022a</strain>
    </source>
</reference>
<evidence type="ECO:0000256" key="1">
    <source>
        <dbReference type="SAM" id="MobiDB-lite"/>
    </source>
</evidence>
<organism evidence="2 3">
    <name type="scientific">Schistosoma mekongi</name>
    <name type="common">Parasitic worm</name>
    <dbReference type="NCBI Taxonomy" id="38744"/>
    <lineage>
        <taxon>Eukaryota</taxon>
        <taxon>Metazoa</taxon>
        <taxon>Spiralia</taxon>
        <taxon>Lophotrochozoa</taxon>
        <taxon>Platyhelminthes</taxon>
        <taxon>Trematoda</taxon>
        <taxon>Digenea</taxon>
        <taxon>Strigeidida</taxon>
        <taxon>Schistosomatoidea</taxon>
        <taxon>Schistosomatidae</taxon>
        <taxon>Schistosoma</taxon>
    </lineage>
</organism>
<evidence type="ECO:0000313" key="3">
    <source>
        <dbReference type="Proteomes" id="UP001292079"/>
    </source>
</evidence>
<name>A0AAE1Z5X7_SCHME</name>
<sequence length="291" mass="32797">MNTVIQIINNDKYLAIRWPHLRLRLDDDEQINDDVKAICVIHANGNLTIYYEKIPGEIEKKLQDMKTKSWEDNTDYSTHPDRNDITVIVNHINVIEIPSSIARSGVLIECAVIPLYPTRRSCDTCDQKYVLDRKCRWCSVLDHCVHRFDLEPTRWIAYEVSNNTSTDGNKGKNLTSTTEPIVHSSETPIDESTPVIDMTTEQTTQQSVYPENVTKVLEIVTVIQTPNQFTELASSRSVPSVNITTEHTTQQSVNSKNTTVIQTPNQSTELASSGSVPSVNIITEHTTQQSA</sequence>
<proteinExistence type="predicted"/>
<feature type="region of interest" description="Disordered" evidence="1">
    <location>
        <begin position="267"/>
        <end position="291"/>
    </location>
</feature>
<comment type="caution">
    <text evidence="2">The sequence shown here is derived from an EMBL/GenBank/DDBJ whole genome shotgun (WGS) entry which is preliminary data.</text>
</comment>
<accession>A0AAE1Z5X7</accession>